<dbReference type="RefSeq" id="XP_028462513.1">
    <property type="nucleotide sequence ID" value="XM_028609616.1"/>
</dbReference>
<protein>
    <submittedName>
        <fullName evidence="1">Uncharacterized protein</fullName>
    </submittedName>
</protein>
<dbReference type="GeneID" id="39578094"/>
<proteinExistence type="predicted"/>
<reference evidence="1 2" key="1">
    <citation type="journal article" date="2018" name="Mol. Ecol.">
        <title>The obligate alkalophilic soda-lake fungus Sodiomyces alkalinus has shifted to a protein diet.</title>
        <authorList>
            <person name="Grum-Grzhimaylo A.A."/>
            <person name="Falkoski D.L."/>
            <person name="van den Heuvel J."/>
            <person name="Valero-Jimenez C.A."/>
            <person name="Min B."/>
            <person name="Choi I.G."/>
            <person name="Lipzen A."/>
            <person name="Daum C.G."/>
            <person name="Aanen D.K."/>
            <person name="Tsang A."/>
            <person name="Henrissat B."/>
            <person name="Bilanenko E.N."/>
            <person name="de Vries R.P."/>
            <person name="van Kan J.A.L."/>
            <person name="Grigoriev I.V."/>
            <person name="Debets A.J.M."/>
        </authorList>
    </citation>
    <scope>NUCLEOTIDE SEQUENCE [LARGE SCALE GENOMIC DNA]</scope>
    <source>
        <strain evidence="1 2">F11</strain>
    </source>
</reference>
<dbReference type="EMBL" id="ML119066">
    <property type="protein sequence ID" value="ROT34707.1"/>
    <property type="molecule type" value="Genomic_DNA"/>
</dbReference>
<dbReference type="Proteomes" id="UP000272025">
    <property type="component" value="Unassembled WGS sequence"/>
</dbReference>
<organism evidence="1 2">
    <name type="scientific">Sodiomyces alkalinus (strain CBS 110278 / VKM F-3762 / F11)</name>
    <name type="common">Alkaliphilic filamentous fungus</name>
    <dbReference type="NCBI Taxonomy" id="1314773"/>
    <lineage>
        <taxon>Eukaryota</taxon>
        <taxon>Fungi</taxon>
        <taxon>Dikarya</taxon>
        <taxon>Ascomycota</taxon>
        <taxon>Pezizomycotina</taxon>
        <taxon>Sordariomycetes</taxon>
        <taxon>Hypocreomycetidae</taxon>
        <taxon>Glomerellales</taxon>
        <taxon>Plectosphaerellaceae</taxon>
        <taxon>Sodiomyces</taxon>
    </lineage>
</organism>
<dbReference type="AlphaFoldDB" id="A0A3N2PJK9"/>
<accession>A0A3N2PJK9</accession>
<sequence length="120" mass="13473">MDPNVFAWIFPSGSVYNFMDAINSSGNSHFKLPVYPVPRSLVLKDFGKGGYAEVNKTPRSNKRKRVTEDLPAGKNKTLITLNLEGIPTRYITHLRRALIAAAKENILVGDNNEDLLEDNW</sequence>
<evidence type="ECO:0000313" key="1">
    <source>
        <dbReference type="EMBL" id="ROT34707.1"/>
    </source>
</evidence>
<keyword evidence="2" id="KW-1185">Reference proteome</keyword>
<name>A0A3N2PJK9_SODAK</name>
<gene>
    <name evidence="1" type="ORF">SODALDRAFT_321375</name>
</gene>
<evidence type="ECO:0000313" key="2">
    <source>
        <dbReference type="Proteomes" id="UP000272025"/>
    </source>
</evidence>